<dbReference type="Proteomes" id="UP000033632">
    <property type="component" value="Unassembled WGS sequence"/>
</dbReference>
<dbReference type="InterPro" id="IPR017853">
    <property type="entry name" value="GH"/>
</dbReference>
<dbReference type="Pfam" id="PF13550">
    <property type="entry name" value="Phage-tail_3"/>
    <property type="match status" value="1"/>
</dbReference>
<dbReference type="RefSeq" id="WP_046109891.1">
    <property type="nucleotide sequence ID" value="NZ_JZEX01000146.1"/>
</dbReference>
<dbReference type="CDD" id="cd19607">
    <property type="entry name" value="GTA_TIM-barrel-like"/>
    <property type="match status" value="1"/>
</dbReference>
<proteinExistence type="predicted"/>
<protein>
    <recommendedName>
        <fullName evidence="6">Host specificity protein</fullName>
    </recommendedName>
</protein>
<evidence type="ECO:0000313" key="4">
    <source>
        <dbReference type="EMBL" id="KKB10593.1"/>
    </source>
</evidence>
<feature type="domain" description="Tip attachment protein J" evidence="2">
    <location>
        <begin position="750"/>
        <end position="905"/>
    </location>
</feature>
<dbReference type="InterPro" id="IPR025195">
    <property type="entry name" value="GTA_TIM_dom"/>
</dbReference>
<dbReference type="AlphaFoldDB" id="A0A0F5FP55"/>
<evidence type="ECO:0008006" key="6">
    <source>
        <dbReference type="Google" id="ProtNLM"/>
    </source>
</evidence>
<dbReference type="InterPro" id="IPR032876">
    <property type="entry name" value="J_dom"/>
</dbReference>
<dbReference type="Gene3D" id="3.20.20.80">
    <property type="entry name" value="Glycosidases"/>
    <property type="match status" value="1"/>
</dbReference>
<organism evidence="4 5">
    <name type="scientific">Devosia geojensis</name>
    <dbReference type="NCBI Taxonomy" id="443610"/>
    <lineage>
        <taxon>Bacteria</taxon>
        <taxon>Pseudomonadati</taxon>
        <taxon>Pseudomonadota</taxon>
        <taxon>Alphaproteobacteria</taxon>
        <taxon>Hyphomicrobiales</taxon>
        <taxon>Devosiaceae</taxon>
        <taxon>Devosia</taxon>
    </lineage>
</organism>
<dbReference type="EMBL" id="JZEX01000146">
    <property type="protein sequence ID" value="KKB10593.1"/>
    <property type="molecule type" value="Genomic_DNA"/>
</dbReference>
<keyword evidence="5" id="KW-1185">Reference proteome</keyword>
<dbReference type="Pfam" id="PF23666">
    <property type="entry name" value="Rcc01698_C"/>
    <property type="match status" value="1"/>
</dbReference>
<dbReference type="Pfam" id="PF13547">
    <property type="entry name" value="GTA_TIM"/>
    <property type="match status" value="1"/>
</dbReference>
<sequence length="1245" mass="131102">MATLALSLAGQFVGGLVGGPFGATVGRALGALAGSALDSALFGSQPSRPFSDVRLQGSSEGVGMPRIYGWNRLAGNIVWATELEEISGESRGGKALGGRPEEDEVAASFAVAFCEGEVSHLGRIWADGQLLDTEGLTLRFYHGSESQEPDGLIAALQQSGAPAYRGTCYIVFERLPLARFGNRIPNISAELCRVVGELEPQVTAVTVIPGATEFGYDPKPRLRIVSPGETANENAHVSATLSDWTVSIDELQALCPNLKRVALVVAWFGSDLRCGYCQVGPRVEAVDRQVEGTYWSVMGLWRPLVPVISTHGGGPAYGGTPSDAAVKAAIADLKARGLEVMLYPIILMDVPHGNVLPDPYIGAAGQPAYPWRGRITCHPAPGRAGSPDGTAAINAQVSAFLANGYRQMHLHYAALAEEAGGVDAMLVGSEMRGMTTLRGAGNSFPFVAGLQALAADMKAVLRPGTKLTYAADWSEYSGYQPAGEKFFHLDPLWASPHIDAVGIDNYMPIADWREGRGHADAAGEGSIYDLDYLAANIAGGEGFDWYYASEADRLSGTRTPIGDGAHGEPWIWRFKDIRSWWANAHHDRPDGVRSPTPTAWVPGSKPVWFTELGCGAVDKGANQPNIFGDPKSAEGGRPYFSTGAPDGLMQRQFLRAHARYWSDPANNPQGMVDSGRIYLWTWDARPYPAFPALTDVWADGENHHTGHWLSGRLGGLASDELAKAIAADHGVTLDAEPQAPLIAGYQTGGPGSAREALEPLLEATGARVAVRAQDVRVQRVAVAAGMVVAGDELAAGDGPDLVRRRPDPGEAVGRLVLDFVDRERDYLAGSVTALAATGDGIDGAASALALDIGAARRAAQTMLAARGDRLEQVEFALPPSRAALEIGDAIALPEVAEGLFEVTEIRDGTVRRIGARALPSPATIVTSANRPKGGAVGAARALPVLLSAHLPPLPEAPDRPRLLLAAYARPWPGVVSVEDEATGEILAQVTRRATVGETVSPLSPGPEGVWDLGGVLEVKLRAGHLADVGDTGALAGMHMVAVRNDAGDWEVVAFGEAELVAPATYRLTRLLRGQAGTGPAIGAASAGNPVIVLDGRTTTIAVPPQWLESETNLRVYGGAADLIGRAQPLVLQRDLLLPLPPAHLRARRLANGDIALSWVRRSRADADGWVAVDAPLEHVPETYVVTIRNGSAAARAVSVPSSGWTYTAAMQAADFGGPPATFPFTVAQVSPVFGPGHAALGAFHG</sequence>
<reference evidence="4 5" key="1">
    <citation type="submission" date="2015-03" db="EMBL/GenBank/DDBJ databases">
        <authorList>
            <person name="Hassan Y.I."/>
            <person name="Lepp D."/>
            <person name="Li X.-Z."/>
            <person name="Zhou T."/>
        </authorList>
    </citation>
    <scope>NUCLEOTIDE SEQUENCE [LARGE SCALE GENOMIC DNA]</scope>
    <source>
        <strain evidence="4 5">BD-c194</strain>
    </source>
</reference>
<feature type="domain" description="Rcc01698-like C-terminal" evidence="3">
    <location>
        <begin position="993"/>
        <end position="1090"/>
    </location>
</feature>
<dbReference type="InterPro" id="IPR056490">
    <property type="entry name" value="Rcc01698_C"/>
</dbReference>
<evidence type="ECO:0000313" key="5">
    <source>
        <dbReference type="Proteomes" id="UP000033632"/>
    </source>
</evidence>
<feature type="domain" description="GTA TIM-barrel-like" evidence="1">
    <location>
        <begin position="404"/>
        <end position="691"/>
    </location>
</feature>
<gene>
    <name evidence="4" type="ORF">VE25_17220</name>
</gene>
<dbReference type="OrthoDB" id="8445115at2"/>
<dbReference type="SUPFAM" id="SSF51445">
    <property type="entry name" value="(Trans)glycosidases"/>
    <property type="match status" value="1"/>
</dbReference>
<dbReference type="PATRIC" id="fig|443610.3.peg.1743"/>
<evidence type="ECO:0000259" key="2">
    <source>
        <dbReference type="Pfam" id="PF13550"/>
    </source>
</evidence>
<dbReference type="STRING" id="443610.VE25_17220"/>
<comment type="caution">
    <text evidence="4">The sequence shown here is derived from an EMBL/GenBank/DDBJ whole genome shotgun (WGS) entry which is preliminary data.</text>
</comment>
<name>A0A0F5FP55_9HYPH</name>
<evidence type="ECO:0000259" key="1">
    <source>
        <dbReference type="Pfam" id="PF13547"/>
    </source>
</evidence>
<accession>A0A0F5FP55</accession>
<evidence type="ECO:0000259" key="3">
    <source>
        <dbReference type="Pfam" id="PF23666"/>
    </source>
</evidence>